<reference evidence="2 3" key="1">
    <citation type="submission" date="2017-03" db="EMBL/GenBank/DDBJ databases">
        <title>Isolation of Levoglucosan Utilizing Bacteria.</title>
        <authorList>
            <person name="Arya A.S."/>
        </authorList>
    </citation>
    <scope>NUCLEOTIDE SEQUENCE [LARGE SCALE GENOMIC DNA]</scope>
    <source>
        <strain evidence="2 3">MEC069</strain>
    </source>
</reference>
<name>A0A4Y8PZH4_9BACL</name>
<gene>
    <name evidence="2" type="ORF">B5M42_14230</name>
</gene>
<accession>A0A4Y8PZH4</accession>
<protein>
    <submittedName>
        <fullName evidence="2">Uncharacterized protein</fullName>
    </submittedName>
</protein>
<evidence type="ECO:0000313" key="2">
    <source>
        <dbReference type="EMBL" id="TFE86772.1"/>
    </source>
</evidence>
<feature type="region of interest" description="Disordered" evidence="1">
    <location>
        <begin position="1"/>
        <end position="28"/>
    </location>
</feature>
<sequence length="217" mass="22081">MRLAAYSGTRPNRVRPPTAAEPARPNATQGELDAAATALATAVTAFRNAMHGASLIFAEETMDGDKHVLVLTYDYSLQAVTGPSAFTLSAGGLVVTGAQLAPGDSSQVRLFVSGVLPAAGNVTVTAAGSAVVLSGGANNTADSVVHVLPTGVADALRQALYGSAPGSGGRIDMSAIAQYLQQQFVASDKHGIAYRTLIQFCLQQIAPLFLGNSPGGI</sequence>
<comment type="caution">
    <text evidence="2">The sequence shown here is derived from an EMBL/GenBank/DDBJ whole genome shotgun (WGS) entry which is preliminary data.</text>
</comment>
<proteinExistence type="predicted"/>
<dbReference type="AlphaFoldDB" id="A0A4Y8PZH4"/>
<evidence type="ECO:0000256" key="1">
    <source>
        <dbReference type="SAM" id="MobiDB-lite"/>
    </source>
</evidence>
<evidence type="ECO:0000313" key="3">
    <source>
        <dbReference type="Proteomes" id="UP000298246"/>
    </source>
</evidence>
<dbReference type="Proteomes" id="UP000298246">
    <property type="component" value="Unassembled WGS sequence"/>
</dbReference>
<keyword evidence="3" id="KW-1185">Reference proteome</keyword>
<dbReference type="EMBL" id="MYFO01000017">
    <property type="protein sequence ID" value="TFE86772.1"/>
    <property type="molecule type" value="Genomic_DNA"/>
</dbReference>
<organism evidence="2 3">
    <name type="scientific">Paenibacillus athensensis</name>
    <dbReference type="NCBI Taxonomy" id="1967502"/>
    <lineage>
        <taxon>Bacteria</taxon>
        <taxon>Bacillati</taxon>
        <taxon>Bacillota</taxon>
        <taxon>Bacilli</taxon>
        <taxon>Bacillales</taxon>
        <taxon>Paenibacillaceae</taxon>
        <taxon>Paenibacillus</taxon>
    </lineage>
</organism>
<dbReference type="RefSeq" id="WP_134753935.1">
    <property type="nucleotide sequence ID" value="NZ_MYFO02000003.1"/>
</dbReference>